<evidence type="ECO:0000259" key="3">
    <source>
        <dbReference type="Pfam" id="PF01167"/>
    </source>
</evidence>
<dbReference type="PANTHER" id="PTHR16517">
    <property type="entry name" value="TUBBY-RELATED"/>
    <property type="match status" value="1"/>
</dbReference>
<evidence type="ECO:0000256" key="2">
    <source>
        <dbReference type="SAM" id="MobiDB-lite"/>
    </source>
</evidence>
<evidence type="ECO:0000313" key="5">
    <source>
        <dbReference type="Proteomes" id="UP001445335"/>
    </source>
</evidence>
<dbReference type="InterPro" id="IPR000007">
    <property type="entry name" value="Tubby_C"/>
</dbReference>
<evidence type="ECO:0000313" key="4">
    <source>
        <dbReference type="EMBL" id="KAK9832554.1"/>
    </source>
</evidence>
<feature type="region of interest" description="Disordered" evidence="2">
    <location>
        <begin position="284"/>
        <end position="310"/>
    </location>
</feature>
<dbReference type="Proteomes" id="UP001445335">
    <property type="component" value="Unassembled WGS sequence"/>
</dbReference>
<dbReference type="Pfam" id="PF01167">
    <property type="entry name" value="Tub"/>
    <property type="match status" value="1"/>
</dbReference>
<comment type="caution">
    <text evidence="4">The sequence shown here is derived from an EMBL/GenBank/DDBJ whole genome shotgun (WGS) entry which is preliminary data.</text>
</comment>
<evidence type="ECO:0000256" key="1">
    <source>
        <dbReference type="ARBA" id="ARBA00007129"/>
    </source>
</evidence>
<dbReference type="InterPro" id="IPR025659">
    <property type="entry name" value="Tubby-like_C"/>
</dbReference>
<gene>
    <name evidence="4" type="ORF">WJX81_008563</name>
</gene>
<keyword evidence="5" id="KW-1185">Reference proteome</keyword>
<dbReference type="AlphaFoldDB" id="A0AAW1RFQ6"/>
<reference evidence="4 5" key="1">
    <citation type="journal article" date="2024" name="Nat. Commun.">
        <title>Phylogenomics reveals the evolutionary origins of lichenization in chlorophyte algae.</title>
        <authorList>
            <person name="Puginier C."/>
            <person name="Libourel C."/>
            <person name="Otte J."/>
            <person name="Skaloud P."/>
            <person name="Haon M."/>
            <person name="Grisel S."/>
            <person name="Petersen M."/>
            <person name="Berrin J.G."/>
            <person name="Delaux P.M."/>
            <person name="Dal Grande F."/>
            <person name="Keller J."/>
        </authorList>
    </citation>
    <scope>NUCLEOTIDE SEQUENCE [LARGE SCALE GENOMIC DNA]</scope>
    <source>
        <strain evidence="4 5">SAG 245.80</strain>
    </source>
</reference>
<feature type="compositionally biased region" description="Low complexity" evidence="2">
    <location>
        <begin position="295"/>
        <end position="308"/>
    </location>
</feature>
<accession>A0AAW1RFQ6</accession>
<dbReference type="InterPro" id="IPR036047">
    <property type="entry name" value="F-box-like_dom_sf"/>
</dbReference>
<dbReference type="SUPFAM" id="SSF54518">
    <property type="entry name" value="Tubby C-terminal domain-like"/>
    <property type="match status" value="1"/>
</dbReference>
<feature type="domain" description="Tubby C-terminal" evidence="3">
    <location>
        <begin position="96"/>
        <end position="419"/>
    </location>
</feature>
<dbReference type="Gene3D" id="3.20.90.10">
    <property type="entry name" value="Tubby Protein, Chain A"/>
    <property type="match status" value="1"/>
</dbReference>
<dbReference type="PANTHER" id="PTHR16517:SF7">
    <property type="entry name" value="PROTEIN KING TUBBY"/>
    <property type="match status" value="1"/>
</dbReference>
<sequence>MATLAVPSLSVSEEAAALPGSSAVSITDLPDHLLDEILGWLQPPGAHGILTQLFKAVAVCRAWRRSGKRLFFAQPWDACTTICHPLQLFSLRPLAMPGPSALLRCFLRREGGGVGDGGAVRFMLYHGLEHTEPKECKFLLAAKLASRWEAALYLTSNCASTPVAALSSNVFGTRYELSLDASVSVHPFEERMAGGGGGVGGEGGGAAAGWLGVGRRDKPQELASVLYKTKLRGFMRPRRMRVALPAAASLARFAVDQTCCSEGEAGPSGEGRLALRARRSLHLGRLGEDSGDGDGAAAGAPDQAQGEGAHAGGLLRSLSASEAHRPAAAAARGSLAGGVELLNKPPHWNESLHCWCLNFRGRVKLASVKNFQLIAADDPDKAIVMQFGKVDTNIYIMDYNPAVISAAQAFSISLSTFDSKVWF</sequence>
<dbReference type="PRINTS" id="PR01573">
    <property type="entry name" value="SUPERTUBBY"/>
</dbReference>
<name>A0AAW1RFQ6_9CHLO</name>
<dbReference type="EMBL" id="JALJOU010000041">
    <property type="protein sequence ID" value="KAK9832554.1"/>
    <property type="molecule type" value="Genomic_DNA"/>
</dbReference>
<organism evidence="4 5">
    <name type="scientific">Elliptochloris bilobata</name>
    <dbReference type="NCBI Taxonomy" id="381761"/>
    <lineage>
        <taxon>Eukaryota</taxon>
        <taxon>Viridiplantae</taxon>
        <taxon>Chlorophyta</taxon>
        <taxon>core chlorophytes</taxon>
        <taxon>Trebouxiophyceae</taxon>
        <taxon>Trebouxiophyceae incertae sedis</taxon>
        <taxon>Elliptochloris clade</taxon>
        <taxon>Elliptochloris</taxon>
    </lineage>
</organism>
<dbReference type="SUPFAM" id="SSF81383">
    <property type="entry name" value="F-box domain"/>
    <property type="match status" value="1"/>
</dbReference>
<protein>
    <recommendedName>
        <fullName evidence="3">Tubby C-terminal domain-containing protein</fullName>
    </recommendedName>
</protein>
<proteinExistence type="inferred from homology"/>
<comment type="similarity">
    <text evidence="1">Belongs to the TUB family.</text>
</comment>